<sequence>MGIDSSYHDQLLNVFKERVYLENPGCFELDVSNTMEEEEDSFFVFGELPSNESILSKNKIELEIQQYFNDNSRDLASLDRYPAVRKVFIKYNTPLPSSAPVERLFSYATMTNLPKSNKISDYLFEKRVLLKSNMHLLH</sequence>
<name>A0ABD1E526_HYPHA</name>
<dbReference type="EMBL" id="JBDJPC010000011">
    <property type="protein sequence ID" value="KAL1489789.1"/>
    <property type="molecule type" value="Genomic_DNA"/>
</dbReference>
<evidence type="ECO:0008006" key="3">
    <source>
        <dbReference type="Google" id="ProtNLM"/>
    </source>
</evidence>
<dbReference type="SUPFAM" id="SSF53098">
    <property type="entry name" value="Ribonuclease H-like"/>
    <property type="match status" value="1"/>
</dbReference>
<evidence type="ECO:0000313" key="2">
    <source>
        <dbReference type="Proteomes" id="UP001566132"/>
    </source>
</evidence>
<proteinExistence type="predicted"/>
<dbReference type="AlphaFoldDB" id="A0ABD1E526"/>
<accession>A0ABD1E526</accession>
<gene>
    <name evidence="1" type="ORF">ABEB36_013723</name>
</gene>
<evidence type="ECO:0000313" key="1">
    <source>
        <dbReference type="EMBL" id="KAL1489789.1"/>
    </source>
</evidence>
<organism evidence="1 2">
    <name type="scientific">Hypothenemus hampei</name>
    <name type="common">Coffee berry borer</name>
    <dbReference type="NCBI Taxonomy" id="57062"/>
    <lineage>
        <taxon>Eukaryota</taxon>
        <taxon>Metazoa</taxon>
        <taxon>Ecdysozoa</taxon>
        <taxon>Arthropoda</taxon>
        <taxon>Hexapoda</taxon>
        <taxon>Insecta</taxon>
        <taxon>Pterygota</taxon>
        <taxon>Neoptera</taxon>
        <taxon>Endopterygota</taxon>
        <taxon>Coleoptera</taxon>
        <taxon>Polyphaga</taxon>
        <taxon>Cucujiformia</taxon>
        <taxon>Curculionidae</taxon>
        <taxon>Scolytinae</taxon>
        <taxon>Hypothenemus</taxon>
    </lineage>
</organism>
<dbReference type="InterPro" id="IPR012337">
    <property type="entry name" value="RNaseH-like_sf"/>
</dbReference>
<protein>
    <recommendedName>
        <fullName evidence="3">HAT C-terminal dimerisation domain-containing protein</fullName>
    </recommendedName>
</protein>
<keyword evidence="2" id="KW-1185">Reference proteome</keyword>
<dbReference type="Proteomes" id="UP001566132">
    <property type="component" value="Unassembled WGS sequence"/>
</dbReference>
<reference evidence="1 2" key="1">
    <citation type="submission" date="2024-05" db="EMBL/GenBank/DDBJ databases">
        <title>Genetic variation in Jamaican populations of the coffee berry borer (Hypothenemus hampei).</title>
        <authorList>
            <person name="Errbii M."/>
            <person name="Myrie A."/>
        </authorList>
    </citation>
    <scope>NUCLEOTIDE SEQUENCE [LARGE SCALE GENOMIC DNA]</scope>
    <source>
        <strain evidence="1">JA-Hopewell-2020-01-JO</strain>
        <tissue evidence="1">Whole body</tissue>
    </source>
</reference>
<comment type="caution">
    <text evidence="1">The sequence shown here is derived from an EMBL/GenBank/DDBJ whole genome shotgun (WGS) entry which is preliminary data.</text>
</comment>